<dbReference type="CDD" id="cd00555">
    <property type="entry name" value="Maf"/>
    <property type="match status" value="1"/>
</dbReference>
<gene>
    <name evidence="4" type="ORF">D7V94_02270</name>
</gene>
<comment type="cofactor">
    <cofactor evidence="1 3">
        <name>a divalent metal cation</name>
        <dbReference type="ChEBI" id="CHEBI:60240"/>
    </cofactor>
</comment>
<proteinExistence type="inferred from homology"/>
<comment type="catalytic activity">
    <reaction evidence="3">
        <text>dTTP + H2O = dTMP + diphosphate + H(+)</text>
        <dbReference type="Rhea" id="RHEA:28534"/>
        <dbReference type="ChEBI" id="CHEBI:15377"/>
        <dbReference type="ChEBI" id="CHEBI:15378"/>
        <dbReference type="ChEBI" id="CHEBI:33019"/>
        <dbReference type="ChEBI" id="CHEBI:37568"/>
        <dbReference type="ChEBI" id="CHEBI:63528"/>
        <dbReference type="EC" id="3.6.1.9"/>
    </reaction>
</comment>
<comment type="similarity">
    <text evidence="3">Belongs to the Maf family. YhdE subfamily.</text>
</comment>
<keyword evidence="2 3" id="KW-0378">Hydrolase</keyword>
<keyword evidence="3" id="KW-0963">Cytoplasm</keyword>
<evidence type="ECO:0000256" key="1">
    <source>
        <dbReference type="ARBA" id="ARBA00001968"/>
    </source>
</evidence>
<comment type="caution">
    <text evidence="4">The sequence shown here is derived from an EMBL/GenBank/DDBJ whole genome shotgun (WGS) entry which is preliminary data.</text>
</comment>
<comment type="subcellular location">
    <subcellularLocation>
        <location evidence="3">Cytoplasm</location>
    </subcellularLocation>
</comment>
<keyword evidence="3" id="KW-0546">Nucleotide metabolism</keyword>
<comment type="function">
    <text evidence="3">Nucleoside triphosphate pyrophosphatase that hydrolyzes dTTP and UTP. May have a dual role in cell division arrest and in preventing the incorporation of modified nucleotides into cellular nucleic acids.</text>
</comment>
<dbReference type="GO" id="GO:0005737">
    <property type="term" value="C:cytoplasm"/>
    <property type="evidence" value="ECO:0007669"/>
    <property type="project" value="UniProtKB-SubCell"/>
</dbReference>
<feature type="active site" description="Proton acceptor" evidence="3">
    <location>
        <position position="90"/>
    </location>
</feature>
<dbReference type="AlphaFoldDB" id="A0A3A9B460"/>
<reference evidence="4 5" key="1">
    <citation type="submission" date="2018-09" db="EMBL/GenBank/DDBJ databases">
        <title>Murine metabolic-syndrome-specific gut microbial biobank.</title>
        <authorList>
            <person name="Liu C."/>
        </authorList>
    </citation>
    <scope>NUCLEOTIDE SEQUENCE [LARGE SCALE GENOMIC DNA]</scope>
    <source>
        <strain evidence="4 5">0.1xD8-82</strain>
    </source>
</reference>
<keyword evidence="5" id="KW-1185">Reference proteome</keyword>
<feature type="site" description="Important for substrate specificity" evidence="3">
    <location>
        <position position="29"/>
    </location>
</feature>
<dbReference type="SUPFAM" id="SSF52972">
    <property type="entry name" value="ITPase-like"/>
    <property type="match status" value="1"/>
</dbReference>
<sequence length="221" mass="24983">MNNSDYQFKSDHKSNKTGYNLILASASPRRRELLTQIGMEFEVMPSGVEEETKSTVPCEMVMELSERKAKDVFDRLSEEKKCAALVAGADTIVAVENKILGKPKNKREAEEMLSLLQGRTHQVYTGVALIWKKYEKQAGGGEICRTSFYERTDVTMYPMSMEEIRAYVESGEPMDKAGAYGIQGKCAAYVREIRGDFYNVVGLPVARLYQEIKRHKIMQGV</sequence>
<evidence type="ECO:0000256" key="3">
    <source>
        <dbReference type="HAMAP-Rule" id="MF_00528"/>
    </source>
</evidence>
<dbReference type="GO" id="GO:0009117">
    <property type="term" value="P:nucleotide metabolic process"/>
    <property type="evidence" value="ECO:0007669"/>
    <property type="project" value="UniProtKB-KW"/>
</dbReference>
<dbReference type="PANTHER" id="PTHR43213:SF5">
    <property type="entry name" value="BIFUNCTIONAL DTTP_UTP PYROPHOSPHATASE_METHYLTRANSFERASE PROTEIN-RELATED"/>
    <property type="match status" value="1"/>
</dbReference>
<dbReference type="PIRSF" id="PIRSF006305">
    <property type="entry name" value="Maf"/>
    <property type="match status" value="1"/>
</dbReference>
<dbReference type="OrthoDB" id="9807767at2"/>
<dbReference type="PANTHER" id="PTHR43213">
    <property type="entry name" value="BIFUNCTIONAL DTTP/UTP PYROPHOSPHATASE/METHYLTRANSFERASE PROTEIN-RELATED"/>
    <property type="match status" value="1"/>
</dbReference>
<dbReference type="GO" id="GO:0036218">
    <property type="term" value="F:dTTP diphosphatase activity"/>
    <property type="evidence" value="ECO:0007669"/>
    <property type="project" value="RHEA"/>
</dbReference>
<dbReference type="HAMAP" id="MF_00528">
    <property type="entry name" value="Maf"/>
    <property type="match status" value="1"/>
</dbReference>
<organism evidence="4 5">
    <name type="scientific">Parablautia intestinalis</name>
    <dbReference type="NCBI Taxonomy" id="2320100"/>
    <lineage>
        <taxon>Bacteria</taxon>
        <taxon>Bacillati</taxon>
        <taxon>Bacillota</taxon>
        <taxon>Clostridia</taxon>
        <taxon>Lachnospirales</taxon>
        <taxon>Lachnospiraceae</taxon>
        <taxon>Parablautia</taxon>
    </lineage>
</organism>
<dbReference type="InterPro" id="IPR029001">
    <property type="entry name" value="ITPase-like_fam"/>
</dbReference>
<feature type="site" description="Important for substrate specificity" evidence="3">
    <location>
        <position position="183"/>
    </location>
</feature>
<dbReference type="EMBL" id="RAYQ01000002">
    <property type="protein sequence ID" value="RKI93545.1"/>
    <property type="molecule type" value="Genomic_DNA"/>
</dbReference>
<comment type="catalytic activity">
    <reaction evidence="3">
        <text>UTP + H2O = UMP + diphosphate + H(+)</text>
        <dbReference type="Rhea" id="RHEA:29395"/>
        <dbReference type="ChEBI" id="CHEBI:15377"/>
        <dbReference type="ChEBI" id="CHEBI:15378"/>
        <dbReference type="ChEBI" id="CHEBI:33019"/>
        <dbReference type="ChEBI" id="CHEBI:46398"/>
        <dbReference type="ChEBI" id="CHEBI:57865"/>
        <dbReference type="EC" id="3.6.1.9"/>
    </reaction>
</comment>
<dbReference type="InterPro" id="IPR003697">
    <property type="entry name" value="Maf-like"/>
</dbReference>
<name>A0A3A9B460_9FIRM</name>
<evidence type="ECO:0000313" key="4">
    <source>
        <dbReference type="EMBL" id="RKI93545.1"/>
    </source>
</evidence>
<accession>A0A3A9B460</accession>
<dbReference type="GO" id="GO:0036221">
    <property type="term" value="F:UTP diphosphatase activity"/>
    <property type="evidence" value="ECO:0007669"/>
    <property type="project" value="RHEA"/>
</dbReference>
<evidence type="ECO:0000313" key="5">
    <source>
        <dbReference type="Proteomes" id="UP000280696"/>
    </source>
</evidence>
<feature type="site" description="Important for substrate specificity" evidence="3">
    <location>
        <position position="91"/>
    </location>
</feature>
<dbReference type="Gene3D" id="3.90.950.10">
    <property type="match status" value="1"/>
</dbReference>
<protein>
    <recommendedName>
        <fullName evidence="3">dTTP/UTP pyrophosphatase</fullName>
        <shortName evidence="3">dTTPase/UTPase</shortName>
        <ecNumber evidence="3">3.6.1.9</ecNumber>
    </recommendedName>
    <alternativeName>
        <fullName evidence="3">Nucleoside triphosphate pyrophosphatase</fullName>
    </alternativeName>
    <alternativeName>
        <fullName evidence="3">Nucleotide pyrophosphatase</fullName>
        <shortName evidence="3">Nucleotide PPase</shortName>
    </alternativeName>
</protein>
<comment type="caution">
    <text evidence="3">Lacks conserved residue(s) required for the propagation of feature annotation.</text>
</comment>
<dbReference type="RefSeq" id="WP_120466385.1">
    <property type="nucleotide sequence ID" value="NZ_RAYQ01000002.1"/>
</dbReference>
<dbReference type="Pfam" id="PF02545">
    <property type="entry name" value="Maf"/>
    <property type="match status" value="1"/>
</dbReference>
<dbReference type="Proteomes" id="UP000280696">
    <property type="component" value="Unassembled WGS sequence"/>
</dbReference>
<dbReference type="NCBIfam" id="TIGR00172">
    <property type="entry name" value="maf"/>
    <property type="match status" value="1"/>
</dbReference>
<evidence type="ECO:0000256" key="2">
    <source>
        <dbReference type="ARBA" id="ARBA00022801"/>
    </source>
</evidence>
<dbReference type="EC" id="3.6.1.9" evidence="3"/>